<evidence type="ECO:0000256" key="3">
    <source>
        <dbReference type="SAM" id="Phobius"/>
    </source>
</evidence>
<dbReference type="PANTHER" id="PTHR32309:SF13">
    <property type="entry name" value="FERRIC ENTEROBACTIN TRANSPORT PROTEIN FEPE"/>
    <property type="match status" value="1"/>
</dbReference>
<dbReference type="InterPro" id="IPR005702">
    <property type="entry name" value="Wzc-like_C"/>
</dbReference>
<dbReference type="Proteomes" id="UP000184048">
    <property type="component" value="Unassembled WGS sequence"/>
</dbReference>
<keyword evidence="3" id="KW-1133">Transmembrane helix</keyword>
<evidence type="ECO:0000256" key="1">
    <source>
        <dbReference type="ARBA" id="ARBA00022741"/>
    </source>
</evidence>
<feature type="domain" description="Tyrosine-protein kinase G-rich" evidence="4">
    <location>
        <begin position="434"/>
        <end position="505"/>
    </location>
</feature>
<feature type="transmembrane region" description="Helical" evidence="3">
    <location>
        <begin position="490"/>
        <end position="509"/>
    </location>
</feature>
<dbReference type="NCBIfam" id="TIGR01007">
    <property type="entry name" value="eps_fam"/>
    <property type="match status" value="1"/>
</dbReference>
<dbReference type="EMBL" id="FQUU01000003">
    <property type="protein sequence ID" value="SHE67329.1"/>
    <property type="molecule type" value="Genomic_DNA"/>
</dbReference>
<keyword evidence="6" id="KW-1185">Reference proteome</keyword>
<dbReference type="GO" id="GO:0005524">
    <property type="term" value="F:ATP binding"/>
    <property type="evidence" value="ECO:0007669"/>
    <property type="project" value="UniProtKB-KW"/>
</dbReference>
<evidence type="ECO:0000313" key="6">
    <source>
        <dbReference type="Proteomes" id="UP000184048"/>
    </source>
</evidence>
<dbReference type="GO" id="GO:0004713">
    <property type="term" value="F:protein tyrosine kinase activity"/>
    <property type="evidence" value="ECO:0007669"/>
    <property type="project" value="TreeGrafter"/>
</dbReference>
<evidence type="ECO:0000259" key="4">
    <source>
        <dbReference type="Pfam" id="PF13807"/>
    </source>
</evidence>
<dbReference type="RefSeq" id="WP_072833981.1">
    <property type="nucleotide sequence ID" value="NZ_FQUU01000003.1"/>
</dbReference>
<evidence type="ECO:0000313" key="5">
    <source>
        <dbReference type="EMBL" id="SHE67329.1"/>
    </source>
</evidence>
<name>A0A1M4VEB2_9BACT</name>
<organism evidence="5 6">
    <name type="scientific">Flavisolibacter ginsengisoli DSM 18119</name>
    <dbReference type="NCBI Taxonomy" id="1121884"/>
    <lineage>
        <taxon>Bacteria</taxon>
        <taxon>Pseudomonadati</taxon>
        <taxon>Bacteroidota</taxon>
        <taxon>Chitinophagia</taxon>
        <taxon>Chitinophagales</taxon>
        <taxon>Chitinophagaceae</taxon>
        <taxon>Flavisolibacter</taxon>
    </lineage>
</organism>
<dbReference type="OrthoDB" id="9794577at2"/>
<feature type="transmembrane region" description="Helical" evidence="3">
    <location>
        <begin position="26"/>
        <end position="48"/>
    </location>
</feature>
<proteinExistence type="predicted"/>
<accession>A0A1M4VEB2</accession>
<dbReference type="GO" id="GO:0005886">
    <property type="term" value="C:plasma membrane"/>
    <property type="evidence" value="ECO:0007669"/>
    <property type="project" value="TreeGrafter"/>
</dbReference>
<dbReference type="AlphaFoldDB" id="A0A1M4VEB2"/>
<dbReference type="Pfam" id="PF13807">
    <property type="entry name" value="GNVR"/>
    <property type="match status" value="1"/>
</dbReference>
<dbReference type="PANTHER" id="PTHR32309">
    <property type="entry name" value="TYROSINE-PROTEIN KINASE"/>
    <property type="match status" value="1"/>
</dbReference>
<keyword evidence="1" id="KW-0547">Nucleotide-binding</keyword>
<keyword evidence="3" id="KW-0472">Membrane</keyword>
<protein>
    <submittedName>
        <fullName evidence="5">Capsular exopolysaccharide family</fullName>
    </submittedName>
</protein>
<sequence>MLVEEQVQPARSETANLNVKDLFYKYVRFLPLFVISVALSLIVAFLYLRYATLVYQSVGTLVIKDDKNSGGGSNDKLEQLLVSDGKVNIQNEIEYLQSRPLMGRVVQALNLNFTYFAKGNIKELNVYKSCPFRIEAFQINDSASSFSINIKFEDENRFTINQEPATFQFGQVFKNRNGVFRLVRNSLGQLGSEYHVIWKPTSVAAGEQISNLVVAPKSGTGILVITKEATNPQLAADVINQLMEEYKGGVIEDKNDATQKTIAFVDTRLAVVQHELDSINRQLLAFQQSNNIIDPEAQSGNYLSRIEQSNKEAIDQSLQLNNVEMIQAYLEDNRTGRDPVPTSLSIADPTLTAMVAAYNQSQIELKALQENAPAGNVAVQQKALEANLLKNKILENLKTVKSAYSAALGSTMHSKNSAQGEVRTMPSKMQTLSDIKRAQQTKLVVYNSLLQKREESAIALASQISNTKVLQDASPNSTPIKPNRKNIQMLSIFIGLLIPGLFIFVIELLNDKVTSRSDIERVTGATILGEVGHSFGKETLVVTNNNRKVVAEQFRMLRSNLQYVLNHIDRPVILVTSSFSGEGKSFISTNIGAVLALTGKKTIILEFDIRKPKVLAHLNLGKRPGLTNYLLGKVKLEDLPVPVQQSDNLYVLPCGPVPPNPAELLLDPKLNELFAYLKASFDVVIMDTAPVGMVSDALTLSKFADCTLYIVRQGHTFKKQITLIDEFYQTGKLPKISIILNDVKVRSGYGYYGYGRYAYGYGHSHGSGYFEAETPPAGKLEKWFGWLDTKNWNKKNKRKKTTV</sequence>
<dbReference type="Gene3D" id="3.40.50.300">
    <property type="entry name" value="P-loop containing nucleotide triphosphate hydrolases"/>
    <property type="match status" value="1"/>
</dbReference>
<keyword evidence="2" id="KW-0067">ATP-binding</keyword>
<keyword evidence="3" id="KW-0812">Transmembrane</keyword>
<gene>
    <name evidence="5" type="ORF">SAMN02745131_00831</name>
</gene>
<dbReference type="STRING" id="1121884.SAMN02745131_00831"/>
<dbReference type="InterPro" id="IPR050445">
    <property type="entry name" value="Bact_polysacc_biosynth/exp"/>
</dbReference>
<dbReference type="SUPFAM" id="SSF52540">
    <property type="entry name" value="P-loop containing nucleoside triphosphate hydrolases"/>
    <property type="match status" value="1"/>
</dbReference>
<dbReference type="CDD" id="cd05387">
    <property type="entry name" value="BY-kinase"/>
    <property type="match status" value="1"/>
</dbReference>
<reference evidence="5 6" key="1">
    <citation type="submission" date="2016-11" db="EMBL/GenBank/DDBJ databases">
        <authorList>
            <person name="Jaros S."/>
            <person name="Januszkiewicz K."/>
            <person name="Wedrychowicz H."/>
        </authorList>
    </citation>
    <scope>NUCLEOTIDE SEQUENCE [LARGE SCALE GENOMIC DNA]</scope>
    <source>
        <strain evidence="5 6">DSM 18119</strain>
    </source>
</reference>
<evidence type="ECO:0000256" key="2">
    <source>
        <dbReference type="ARBA" id="ARBA00022840"/>
    </source>
</evidence>
<dbReference type="InterPro" id="IPR032807">
    <property type="entry name" value="GNVR"/>
</dbReference>
<dbReference type="InterPro" id="IPR027417">
    <property type="entry name" value="P-loop_NTPase"/>
</dbReference>